<keyword evidence="3" id="KW-1185">Reference proteome</keyword>
<feature type="compositionally biased region" description="Basic and acidic residues" evidence="1">
    <location>
        <begin position="204"/>
        <end position="215"/>
    </location>
</feature>
<evidence type="ECO:0000313" key="2">
    <source>
        <dbReference type="EMBL" id="VDO12166.1"/>
    </source>
</evidence>
<feature type="compositionally biased region" description="Basic and acidic residues" evidence="1">
    <location>
        <begin position="11"/>
        <end position="26"/>
    </location>
</feature>
<evidence type="ECO:0000256" key="1">
    <source>
        <dbReference type="SAM" id="MobiDB-lite"/>
    </source>
</evidence>
<evidence type="ECO:0000313" key="3">
    <source>
        <dbReference type="Proteomes" id="UP000280834"/>
    </source>
</evidence>
<reference evidence="2 3" key="2">
    <citation type="submission" date="2018-11" db="EMBL/GenBank/DDBJ databases">
        <authorList>
            <consortium name="Pathogen Informatics"/>
        </authorList>
    </citation>
    <scope>NUCLEOTIDE SEQUENCE [LARGE SCALE GENOMIC DNA]</scope>
</reference>
<dbReference type="AlphaFoldDB" id="A0A0R3Q9D0"/>
<evidence type="ECO:0000313" key="4">
    <source>
        <dbReference type="WBParaSite" id="BTMF_0000293801-mRNA-1"/>
    </source>
</evidence>
<protein>
    <submittedName>
        <fullName evidence="4">LigA</fullName>
    </submittedName>
</protein>
<dbReference type="WBParaSite" id="BTMF_0000293801-mRNA-1">
    <property type="protein sequence ID" value="BTMF_0000293801-mRNA-1"/>
    <property type="gene ID" value="BTMF_0000293801"/>
</dbReference>
<dbReference type="Proteomes" id="UP000280834">
    <property type="component" value="Unassembled WGS sequence"/>
</dbReference>
<name>A0A0R3Q9D0_9BILA</name>
<feature type="compositionally biased region" description="Basic residues" evidence="1">
    <location>
        <begin position="124"/>
        <end position="134"/>
    </location>
</feature>
<feature type="compositionally biased region" description="Basic and acidic residues" evidence="1">
    <location>
        <begin position="106"/>
        <end position="115"/>
    </location>
</feature>
<gene>
    <name evidence="2" type="ORF">BTMF_LOCUS2261</name>
</gene>
<proteinExistence type="predicted"/>
<sequence>MSFSPVPGHGFDQRHWPGDREGARASRREHRSQRARRHRRRPTRTFGKRCQNDAPRGRHARPRADRRTDEVLRFQLRSRRHTGQQRGDPACGERRGVPGPTMGRNHRGESFERLPHHATGTSSHARRQLGKNHQRGVDPRPGGLGAEVGLCGGEAWHRWIDQGSCARDRNHRHHLQRDLPWGNAHALGAKADRRSSQARRRLGRRDEGQNGRREATFPGLRHRRAIGRTSRVHVFAERGSSPRRCVGHGWRLDGTVAVLCSPGTHERDMGIDSSLA</sequence>
<dbReference type="EMBL" id="UZAG01001815">
    <property type="protein sequence ID" value="VDO12166.1"/>
    <property type="molecule type" value="Genomic_DNA"/>
</dbReference>
<feature type="region of interest" description="Disordered" evidence="1">
    <location>
        <begin position="1"/>
        <end position="142"/>
    </location>
</feature>
<organism evidence="4">
    <name type="scientific">Brugia timori</name>
    <dbReference type="NCBI Taxonomy" id="42155"/>
    <lineage>
        <taxon>Eukaryota</taxon>
        <taxon>Metazoa</taxon>
        <taxon>Ecdysozoa</taxon>
        <taxon>Nematoda</taxon>
        <taxon>Chromadorea</taxon>
        <taxon>Rhabditida</taxon>
        <taxon>Spirurina</taxon>
        <taxon>Spiruromorpha</taxon>
        <taxon>Filarioidea</taxon>
        <taxon>Onchocercidae</taxon>
        <taxon>Brugia</taxon>
    </lineage>
</organism>
<reference evidence="4" key="1">
    <citation type="submission" date="2017-02" db="UniProtKB">
        <authorList>
            <consortium name="WormBaseParasite"/>
        </authorList>
    </citation>
    <scope>IDENTIFICATION</scope>
</reference>
<feature type="compositionally biased region" description="Basic residues" evidence="1">
    <location>
        <begin position="27"/>
        <end position="47"/>
    </location>
</feature>
<feature type="compositionally biased region" description="Basic and acidic residues" evidence="1">
    <location>
        <begin position="62"/>
        <end position="72"/>
    </location>
</feature>
<feature type="region of interest" description="Disordered" evidence="1">
    <location>
        <begin position="186"/>
        <end position="217"/>
    </location>
</feature>
<accession>A0A0R3Q9D0</accession>